<sequence>MKVFIATTIALAAFLASETEASKKYVKLLPNGGNVPNTPAIGHTDGTGE</sequence>
<gene>
    <name evidence="2" type="ORF">PR001_g32692</name>
    <name evidence="3" type="ORF">PR002_g32212</name>
</gene>
<dbReference type="Proteomes" id="UP000429607">
    <property type="component" value="Unassembled WGS sequence"/>
</dbReference>
<proteinExistence type="predicted"/>
<dbReference type="PANTHER" id="PTHR34737">
    <property type="entry name" value="EF-HAND DOMAIN-CONTAINING PROTEIN"/>
    <property type="match status" value="1"/>
</dbReference>
<comment type="caution">
    <text evidence="3">The sequence shown here is derived from an EMBL/GenBank/DDBJ whole genome shotgun (WGS) entry which is preliminary data.</text>
</comment>
<feature type="signal peptide" evidence="1">
    <location>
        <begin position="1"/>
        <end position="21"/>
    </location>
</feature>
<organism evidence="3 5">
    <name type="scientific">Phytophthora rubi</name>
    <dbReference type="NCBI Taxonomy" id="129364"/>
    <lineage>
        <taxon>Eukaryota</taxon>
        <taxon>Sar</taxon>
        <taxon>Stramenopiles</taxon>
        <taxon>Oomycota</taxon>
        <taxon>Peronosporomycetes</taxon>
        <taxon>Peronosporales</taxon>
        <taxon>Peronosporaceae</taxon>
        <taxon>Phytophthora</taxon>
    </lineage>
</organism>
<accession>A0A6A3GJM9</accession>
<evidence type="ECO:0000256" key="1">
    <source>
        <dbReference type="SAM" id="SignalP"/>
    </source>
</evidence>
<dbReference type="Proteomes" id="UP000435112">
    <property type="component" value="Unassembled WGS sequence"/>
</dbReference>
<evidence type="ECO:0000313" key="4">
    <source>
        <dbReference type="Proteomes" id="UP000429607"/>
    </source>
</evidence>
<dbReference type="AlphaFoldDB" id="A0A6A3GJM9"/>
<feature type="chain" id="PRO_5036164131" description="RxLR effector protein" evidence="1">
    <location>
        <begin position="22"/>
        <end position="49"/>
    </location>
</feature>
<keyword evidence="1" id="KW-0732">Signal</keyword>
<dbReference type="EMBL" id="QXFV01010282">
    <property type="protein sequence ID" value="KAE8953934.1"/>
    <property type="molecule type" value="Genomic_DNA"/>
</dbReference>
<evidence type="ECO:0000313" key="2">
    <source>
        <dbReference type="EMBL" id="KAE8953934.1"/>
    </source>
</evidence>
<name>A0A6A3GJM9_9STRA</name>
<dbReference type="EMBL" id="QXFU01010140">
    <property type="protein sequence ID" value="KAE8953988.1"/>
    <property type="molecule type" value="Genomic_DNA"/>
</dbReference>
<reference evidence="4 5" key="1">
    <citation type="submission" date="2018-09" db="EMBL/GenBank/DDBJ databases">
        <title>Genomic investigation of the strawberry pathogen Phytophthora fragariae indicates pathogenicity is determined by transcriptional variation in three key races.</title>
        <authorList>
            <person name="Adams T.M."/>
            <person name="Armitage A.D."/>
            <person name="Sobczyk M.K."/>
            <person name="Bates H.J."/>
            <person name="Dunwell J.M."/>
            <person name="Nellist C.F."/>
            <person name="Harrison R.J."/>
        </authorList>
    </citation>
    <scope>NUCLEOTIDE SEQUENCE [LARGE SCALE GENOMIC DNA]</scope>
    <source>
        <strain evidence="2 4">SCRP249</strain>
        <strain evidence="3 5">SCRP324</strain>
    </source>
</reference>
<dbReference type="PANTHER" id="PTHR34737:SF2">
    <property type="entry name" value="EF-HAND DOMAIN-CONTAINING PROTEIN"/>
    <property type="match status" value="1"/>
</dbReference>
<evidence type="ECO:0000313" key="5">
    <source>
        <dbReference type="Proteomes" id="UP000435112"/>
    </source>
</evidence>
<evidence type="ECO:0008006" key="6">
    <source>
        <dbReference type="Google" id="ProtNLM"/>
    </source>
</evidence>
<protein>
    <recommendedName>
        <fullName evidence="6">RxLR effector protein</fullName>
    </recommendedName>
</protein>
<dbReference type="InterPro" id="IPR055313">
    <property type="entry name" value="Temptin-like"/>
</dbReference>
<dbReference type="OrthoDB" id="111868at2759"/>
<evidence type="ECO:0000313" key="3">
    <source>
        <dbReference type="EMBL" id="KAE8953988.1"/>
    </source>
</evidence>
<feature type="non-terminal residue" evidence="3">
    <location>
        <position position="49"/>
    </location>
</feature>